<dbReference type="Proteomes" id="UP001107558">
    <property type="component" value="Chromosome 2"/>
</dbReference>
<evidence type="ECO:0000256" key="3">
    <source>
        <dbReference type="ARBA" id="ARBA00022692"/>
    </source>
</evidence>
<evidence type="ECO:0000256" key="7">
    <source>
        <dbReference type="ARBA" id="ARBA00023180"/>
    </source>
</evidence>
<keyword evidence="6" id="KW-0675">Receptor</keyword>
<gene>
    <name evidence="10" type="ORF">PVAND_005740</name>
</gene>
<evidence type="ECO:0000256" key="5">
    <source>
        <dbReference type="ARBA" id="ARBA00023136"/>
    </source>
</evidence>
<dbReference type="InterPro" id="IPR052192">
    <property type="entry name" value="Insect_Ionotropic_Sensory_Rcpt"/>
</dbReference>
<sequence length="633" mass="73288">MNNKGIIILFIISTIDSSNSFNIILNNQTEDLVTASAIIVNKLYLPILSHITIVHSISKENSQKFSDTFTSFITIVKTNLTYQIENVISLKQIFDKRRSNLIFIDSLESFKTVCEHLNQNYFKLRKLFTVISINILKETEMEGIFDCFMKRLVIDTNIITYDENKTVNLFTFFPYRNENECSNIKPIKINSFNSSIEQWNNDKFYIRRSNDLKKCLLHIGSAAVAAEPAVILKNNSKGALQVAGIEKDIFIELAHRLNFTPNFVIYLESVGSIFSNGTGKGVLGKVLEGKVDAAIGFVTLQYERAMFLSETTAYAMHPLALIIPNGEEYGDMEKLLRPFTAIVWRILFIILLFSSFFALIFLKFPKIYNFVFGRGVNHPLSIIIAIHLGVPQPRLPKRNFARFILLNFLAYCLVVRSSYQGAVFNILMSNDRKPPVASINEIMDKRYTFYIYESLSSRVQGLLIAYKNHKIFPNADIDKYRRKTLEQNFRGVVFNYENQIHYLNQLNYKKFTYTICKEHFLVPSFVFYFRKNHFLIGEVNSYIERMLANGLIEFISSKYADKDYLKMKPDEAPKVLQIKHIYGAIELYFLCNCVSVVIFIMELATKLKHSLRFPKIRAKRRSRISIVRPEHAR</sequence>
<evidence type="ECO:0000256" key="4">
    <source>
        <dbReference type="ARBA" id="ARBA00022989"/>
    </source>
</evidence>
<feature type="domain" description="Putative ionotropic receptor ligand binding" evidence="9">
    <location>
        <begin position="26"/>
        <end position="209"/>
    </location>
</feature>
<keyword evidence="4 8" id="KW-1133">Transmembrane helix</keyword>
<evidence type="ECO:0000313" key="10">
    <source>
        <dbReference type="EMBL" id="KAG5675872.1"/>
    </source>
</evidence>
<dbReference type="Gene3D" id="3.40.190.10">
    <property type="entry name" value="Periplasmic binding protein-like II"/>
    <property type="match status" value="1"/>
</dbReference>
<evidence type="ECO:0000256" key="8">
    <source>
        <dbReference type="SAM" id="Phobius"/>
    </source>
</evidence>
<proteinExistence type="predicted"/>
<dbReference type="Pfam" id="PF24061">
    <property type="entry name" value="LBD_receptor"/>
    <property type="match status" value="1"/>
</dbReference>
<evidence type="ECO:0000256" key="1">
    <source>
        <dbReference type="ARBA" id="ARBA00004651"/>
    </source>
</evidence>
<dbReference type="Gene3D" id="1.10.287.70">
    <property type="match status" value="1"/>
</dbReference>
<feature type="transmembrane region" description="Helical" evidence="8">
    <location>
        <begin position="367"/>
        <end position="388"/>
    </location>
</feature>
<dbReference type="EMBL" id="JADBJN010000002">
    <property type="protein sequence ID" value="KAG5675872.1"/>
    <property type="molecule type" value="Genomic_DNA"/>
</dbReference>
<evidence type="ECO:0000313" key="11">
    <source>
        <dbReference type="Proteomes" id="UP001107558"/>
    </source>
</evidence>
<dbReference type="SUPFAM" id="SSF53850">
    <property type="entry name" value="Periplasmic binding protein-like II"/>
    <property type="match status" value="1"/>
</dbReference>
<comment type="subcellular location">
    <subcellularLocation>
        <location evidence="1">Cell membrane</location>
        <topology evidence="1">Multi-pass membrane protein</topology>
    </subcellularLocation>
</comment>
<feature type="transmembrane region" description="Helical" evidence="8">
    <location>
        <begin position="342"/>
        <end position="361"/>
    </location>
</feature>
<keyword evidence="11" id="KW-1185">Reference proteome</keyword>
<evidence type="ECO:0000256" key="2">
    <source>
        <dbReference type="ARBA" id="ARBA00022475"/>
    </source>
</evidence>
<reference evidence="10" key="1">
    <citation type="submission" date="2021-03" db="EMBL/GenBank/DDBJ databases">
        <title>Chromosome level genome of the anhydrobiotic midge Polypedilum vanderplanki.</title>
        <authorList>
            <person name="Yoshida Y."/>
            <person name="Kikawada T."/>
            <person name="Gusev O."/>
        </authorList>
    </citation>
    <scope>NUCLEOTIDE SEQUENCE</scope>
    <source>
        <strain evidence="10">NIAS01</strain>
        <tissue evidence="10">Whole body or cell culture</tissue>
    </source>
</reference>
<evidence type="ECO:0000256" key="6">
    <source>
        <dbReference type="ARBA" id="ARBA00023170"/>
    </source>
</evidence>
<feature type="transmembrane region" description="Helical" evidence="8">
    <location>
        <begin position="400"/>
        <end position="419"/>
    </location>
</feature>
<dbReference type="InterPro" id="IPR056198">
    <property type="entry name" value="LBD_receptor"/>
</dbReference>
<dbReference type="AlphaFoldDB" id="A0A9J6C1W0"/>
<keyword evidence="7" id="KW-0325">Glycoprotein</keyword>
<dbReference type="GO" id="GO:0005886">
    <property type="term" value="C:plasma membrane"/>
    <property type="evidence" value="ECO:0007669"/>
    <property type="project" value="UniProtKB-SubCell"/>
</dbReference>
<dbReference type="OrthoDB" id="7739311at2759"/>
<name>A0A9J6C1W0_POLVA</name>
<organism evidence="10 11">
    <name type="scientific">Polypedilum vanderplanki</name>
    <name type="common">Sleeping chironomid midge</name>
    <dbReference type="NCBI Taxonomy" id="319348"/>
    <lineage>
        <taxon>Eukaryota</taxon>
        <taxon>Metazoa</taxon>
        <taxon>Ecdysozoa</taxon>
        <taxon>Arthropoda</taxon>
        <taxon>Hexapoda</taxon>
        <taxon>Insecta</taxon>
        <taxon>Pterygota</taxon>
        <taxon>Neoptera</taxon>
        <taxon>Endopterygota</taxon>
        <taxon>Diptera</taxon>
        <taxon>Nematocera</taxon>
        <taxon>Chironomoidea</taxon>
        <taxon>Chironomidae</taxon>
        <taxon>Chironominae</taxon>
        <taxon>Polypedilum</taxon>
        <taxon>Polypedilum</taxon>
    </lineage>
</organism>
<keyword evidence="5 8" id="KW-0472">Membrane</keyword>
<protein>
    <recommendedName>
        <fullName evidence="9">Putative ionotropic receptor ligand binding domain-containing protein</fullName>
    </recommendedName>
</protein>
<comment type="caution">
    <text evidence="10">The sequence shown here is derived from an EMBL/GenBank/DDBJ whole genome shotgun (WGS) entry which is preliminary data.</text>
</comment>
<dbReference type="PANTHER" id="PTHR42643">
    <property type="entry name" value="IONOTROPIC RECEPTOR 20A-RELATED"/>
    <property type="match status" value="1"/>
</dbReference>
<accession>A0A9J6C1W0</accession>
<dbReference type="PANTHER" id="PTHR42643:SF30">
    <property type="entry name" value="IONOTROPIC RECEPTOR 40A-RELATED"/>
    <property type="match status" value="1"/>
</dbReference>
<evidence type="ECO:0000259" key="9">
    <source>
        <dbReference type="Pfam" id="PF24061"/>
    </source>
</evidence>
<feature type="transmembrane region" description="Helical" evidence="8">
    <location>
        <begin position="587"/>
        <end position="605"/>
    </location>
</feature>
<dbReference type="GO" id="GO:0015276">
    <property type="term" value="F:ligand-gated monoatomic ion channel activity"/>
    <property type="evidence" value="ECO:0007669"/>
    <property type="project" value="InterPro"/>
</dbReference>
<keyword evidence="3 8" id="KW-0812">Transmembrane</keyword>
<keyword evidence="2" id="KW-1003">Cell membrane</keyword>